<organism evidence="1 2">
    <name type="scientific">Phtheirospermum japonicum</name>
    <dbReference type="NCBI Taxonomy" id="374723"/>
    <lineage>
        <taxon>Eukaryota</taxon>
        <taxon>Viridiplantae</taxon>
        <taxon>Streptophyta</taxon>
        <taxon>Embryophyta</taxon>
        <taxon>Tracheophyta</taxon>
        <taxon>Spermatophyta</taxon>
        <taxon>Magnoliopsida</taxon>
        <taxon>eudicotyledons</taxon>
        <taxon>Gunneridae</taxon>
        <taxon>Pentapetalae</taxon>
        <taxon>asterids</taxon>
        <taxon>lamiids</taxon>
        <taxon>Lamiales</taxon>
        <taxon>Orobanchaceae</taxon>
        <taxon>Orobanchaceae incertae sedis</taxon>
        <taxon>Phtheirospermum</taxon>
    </lineage>
</organism>
<dbReference type="AlphaFoldDB" id="A0A830CZR9"/>
<name>A0A830CZR9_9LAMI</name>
<evidence type="ECO:0000313" key="1">
    <source>
        <dbReference type="EMBL" id="GFQ05918.1"/>
    </source>
</evidence>
<dbReference type="Proteomes" id="UP000653305">
    <property type="component" value="Unassembled WGS sequence"/>
</dbReference>
<proteinExistence type="predicted"/>
<reference evidence="1" key="1">
    <citation type="submission" date="2020-07" db="EMBL/GenBank/DDBJ databases">
        <title>Ethylene signaling mediates host invasion by parasitic plants.</title>
        <authorList>
            <person name="Yoshida S."/>
        </authorList>
    </citation>
    <scope>NUCLEOTIDE SEQUENCE</scope>
    <source>
        <strain evidence="1">Okayama</strain>
    </source>
</reference>
<gene>
    <name evidence="1" type="ORF">PHJA_002735800</name>
</gene>
<accession>A0A830CZR9</accession>
<dbReference type="EMBL" id="BMAC01001132">
    <property type="protein sequence ID" value="GFQ05918.1"/>
    <property type="molecule type" value="Genomic_DNA"/>
</dbReference>
<evidence type="ECO:0000313" key="2">
    <source>
        <dbReference type="Proteomes" id="UP000653305"/>
    </source>
</evidence>
<keyword evidence="2" id="KW-1185">Reference proteome</keyword>
<protein>
    <submittedName>
        <fullName evidence="1">Uncharacterized protein</fullName>
    </submittedName>
</protein>
<comment type="caution">
    <text evidence="1">The sequence shown here is derived from an EMBL/GenBank/DDBJ whole genome shotgun (WGS) entry which is preliminary data.</text>
</comment>
<sequence length="74" mass="8078">MDGEDPPFNLVDVGICLVEEQNIQWKYTTLVQFISNQVHCSSKPLSSGVALSFILVQLPHILKPASACALPRGL</sequence>